<dbReference type="GO" id="GO:0009307">
    <property type="term" value="P:DNA restriction-modification system"/>
    <property type="evidence" value="ECO:0007669"/>
    <property type="project" value="InterPro"/>
</dbReference>
<dbReference type="AlphaFoldDB" id="A0A367UIA0"/>
<proteinExistence type="inferred from homology"/>
<dbReference type="PANTHER" id="PTHR30481">
    <property type="entry name" value="DNA ADENINE METHYLASE"/>
    <property type="match status" value="1"/>
</dbReference>
<evidence type="ECO:0000256" key="6">
    <source>
        <dbReference type="ARBA" id="ARBA00047942"/>
    </source>
</evidence>
<name>A0A367UIA0_9PROT</name>
<dbReference type="GO" id="GO:0009007">
    <property type="term" value="F:site-specific DNA-methyltransferase (adenine-specific) activity"/>
    <property type="evidence" value="ECO:0007669"/>
    <property type="project" value="UniProtKB-EC"/>
</dbReference>
<evidence type="ECO:0000313" key="8">
    <source>
        <dbReference type="Proteomes" id="UP000252419"/>
    </source>
</evidence>
<dbReference type="PANTHER" id="PTHR30481:SF3">
    <property type="entry name" value="DNA ADENINE METHYLASE"/>
    <property type="match status" value="1"/>
</dbReference>
<dbReference type="Pfam" id="PF02086">
    <property type="entry name" value="MethyltransfD12"/>
    <property type="match status" value="2"/>
</dbReference>
<sequence>MARTKTQKKAFAPLARPLFKWTGGKTDELPLIEACKPHSFHRLIEPFVGGGAVLLGTPADKPAVVNDLSQDLIALYRYMTEENAPFIDAIMHIDSLWNIPRTTDMSQSDRAILTEVCRQLHGKAGPLGDERDAFRFLKQGLARKRAFADRMKAANDEEAADIDQLLLTGIWSGIYTWMRHNFNQSTPGPVRSALFWFMRDFCYGGMFRTNGKGEFNVPYGGASYSGRSIKDKLDYQRSPIVLERLKATAFYNLDFEAFLEEAKPTSDDFVFLDPPYDSPFSTYDGNQFTQDDHRRLAQWMRGTPAKWLMVISETKAVNELYGNISGTKISRISKVYRGNIKGRVNNAATHLMISNYPHPSALDLK</sequence>
<dbReference type="Gene3D" id="3.40.50.150">
    <property type="entry name" value="Vaccinia Virus protein VP39"/>
    <property type="match status" value="2"/>
</dbReference>
<dbReference type="EMBL" id="JPWA01000001">
    <property type="protein sequence ID" value="RCK07750.1"/>
    <property type="molecule type" value="Genomic_DNA"/>
</dbReference>
<evidence type="ECO:0000313" key="7">
    <source>
        <dbReference type="EMBL" id="RCK07750.1"/>
    </source>
</evidence>
<dbReference type="SUPFAM" id="SSF53335">
    <property type="entry name" value="S-adenosyl-L-methionine-dependent methyltransferases"/>
    <property type="match status" value="1"/>
</dbReference>
<protein>
    <recommendedName>
        <fullName evidence="2">site-specific DNA-methyltransferase (adenine-specific)</fullName>
        <ecNumber evidence="2">2.1.1.72</ecNumber>
    </recommendedName>
</protein>
<evidence type="ECO:0000256" key="3">
    <source>
        <dbReference type="ARBA" id="ARBA00022603"/>
    </source>
</evidence>
<dbReference type="EC" id="2.1.1.72" evidence="2"/>
<comment type="catalytic activity">
    <reaction evidence="6">
        <text>a 2'-deoxyadenosine in DNA + S-adenosyl-L-methionine = an N(6)-methyl-2'-deoxyadenosine in DNA + S-adenosyl-L-homocysteine + H(+)</text>
        <dbReference type="Rhea" id="RHEA:15197"/>
        <dbReference type="Rhea" id="RHEA-COMP:12418"/>
        <dbReference type="Rhea" id="RHEA-COMP:12419"/>
        <dbReference type="ChEBI" id="CHEBI:15378"/>
        <dbReference type="ChEBI" id="CHEBI:57856"/>
        <dbReference type="ChEBI" id="CHEBI:59789"/>
        <dbReference type="ChEBI" id="CHEBI:90615"/>
        <dbReference type="ChEBI" id="CHEBI:90616"/>
        <dbReference type="EC" id="2.1.1.72"/>
    </reaction>
</comment>
<reference evidence="7 8" key="1">
    <citation type="submission" date="2014-07" db="EMBL/GenBank/DDBJ databases">
        <title>Draft genome sequence of Thalassospira xianhensis P-4 (MCCC 1A02616).</title>
        <authorList>
            <person name="Lai Q."/>
            <person name="Shao Z."/>
        </authorList>
    </citation>
    <scope>NUCLEOTIDE SEQUENCE [LARGE SCALE GENOMIC DNA]</scope>
    <source>
        <strain evidence="7 8">MCCC 1A02616</strain>
    </source>
</reference>
<dbReference type="InterPro" id="IPR023095">
    <property type="entry name" value="Ade_MeTrfase_dom_2"/>
</dbReference>
<comment type="similarity">
    <text evidence="1">Belongs to the N(4)/N(6)-methyltransferase family.</text>
</comment>
<dbReference type="RefSeq" id="WP_114120316.1">
    <property type="nucleotide sequence ID" value="NZ_JPWA01000001.1"/>
</dbReference>
<dbReference type="Gene3D" id="1.10.1020.10">
    <property type="entry name" value="Adenine-specific Methyltransferase, Domain 2"/>
    <property type="match status" value="2"/>
</dbReference>
<comment type="caution">
    <text evidence="7">The sequence shown here is derived from an EMBL/GenBank/DDBJ whole genome shotgun (WGS) entry which is preliminary data.</text>
</comment>
<dbReference type="PROSITE" id="PS00092">
    <property type="entry name" value="N6_MTASE"/>
    <property type="match status" value="1"/>
</dbReference>
<evidence type="ECO:0000256" key="5">
    <source>
        <dbReference type="ARBA" id="ARBA00022691"/>
    </source>
</evidence>
<dbReference type="PRINTS" id="PR00505">
    <property type="entry name" value="D12N6MTFRASE"/>
</dbReference>
<keyword evidence="5" id="KW-0949">S-adenosyl-L-methionine</keyword>
<gene>
    <name evidence="7" type="ORF">TH5_01510</name>
</gene>
<keyword evidence="8" id="KW-1185">Reference proteome</keyword>
<accession>A0A367UIA0</accession>
<dbReference type="GO" id="GO:0006298">
    <property type="term" value="P:mismatch repair"/>
    <property type="evidence" value="ECO:0007669"/>
    <property type="project" value="TreeGrafter"/>
</dbReference>
<evidence type="ECO:0000256" key="2">
    <source>
        <dbReference type="ARBA" id="ARBA00011900"/>
    </source>
</evidence>
<dbReference type="InterPro" id="IPR012327">
    <property type="entry name" value="MeTrfase_D12"/>
</dbReference>
<evidence type="ECO:0000256" key="1">
    <source>
        <dbReference type="ARBA" id="ARBA00006594"/>
    </source>
</evidence>
<dbReference type="GO" id="GO:1904047">
    <property type="term" value="F:S-adenosyl-L-methionine binding"/>
    <property type="evidence" value="ECO:0007669"/>
    <property type="project" value="TreeGrafter"/>
</dbReference>
<dbReference type="GO" id="GO:0043565">
    <property type="term" value="F:sequence-specific DNA binding"/>
    <property type="evidence" value="ECO:0007669"/>
    <property type="project" value="TreeGrafter"/>
</dbReference>
<organism evidence="7 8">
    <name type="scientific">Thalassospira xianhensis MCCC 1A02616</name>
    <dbReference type="NCBI Taxonomy" id="1177929"/>
    <lineage>
        <taxon>Bacteria</taxon>
        <taxon>Pseudomonadati</taxon>
        <taxon>Pseudomonadota</taxon>
        <taxon>Alphaproteobacteria</taxon>
        <taxon>Rhodospirillales</taxon>
        <taxon>Thalassospiraceae</taxon>
        <taxon>Thalassospira</taxon>
    </lineage>
</organism>
<dbReference type="InterPro" id="IPR029063">
    <property type="entry name" value="SAM-dependent_MTases_sf"/>
</dbReference>
<keyword evidence="4" id="KW-0808">Transferase</keyword>
<dbReference type="InterPro" id="IPR002052">
    <property type="entry name" value="DNA_methylase_N6_adenine_CS"/>
</dbReference>
<evidence type="ECO:0000256" key="4">
    <source>
        <dbReference type="ARBA" id="ARBA00022679"/>
    </source>
</evidence>
<keyword evidence="3" id="KW-0489">Methyltransferase</keyword>
<dbReference type="Proteomes" id="UP000252419">
    <property type="component" value="Unassembled WGS sequence"/>
</dbReference>
<dbReference type="GO" id="GO:0032259">
    <property type="term" value="P:methylation"/>
    <property type="evidence" value="ECO:0007669"/>
    <property type="project" value="UniProtKB-KW"/>
</dbReference>